<proteinExistence type="predicted"/>
<dbReference type="Pfam" id="PF19102">
    <property type="entry name" value="DUF5789"/>
    <property type="match status" value="1"/>
</dbReference>
<organism evidence="1 2">
    <name type="scientific">Haloglomus irregulare</name>
    <dbReference type="NCBI Taxonomy" id="2234134"/>
    <lineage>
        <taxon>Archaea</taxon>
        <taxon>Methanobacteriati</taxon>
        <taxon>Methanobacteriota</taxon>
        <taxon>Stenosarchaea group</taxon>
        <taxon>Halobacteria</taxon>
        <taxon>Halobacteriales</taxon>
        <taxon>Natronomonadaceae</taxon>
        <taxon>Haloglomus</taxon>
    </lineage>
</organism>
<dbReference type="Proteomes" id="UP000319894">
    <property type="component" value="Unassembled WGS sequence"/>
</dbReference>
<dbReference type="RefSeq" id="WP_144262050.1">
    <property type="nucleotide sequence ID" value="NZ_QMDX01000005.1"/>
</dbReference>
<accession>A0A554N9H2</accession>
<dbReference type="AlphaFoldDB" id="A0A554N9H2"/>
<evidence type="ECO:0008006" key="3">
    <source>
        <dbReference type="Google" id="ProtNLM"/>
    </source>
</evidence>
<dbReference type="OrthoDB" id="317850at2157"/>
<evidence type="ECO:0000313" key="1">
    <source>
        <dbReference type="EMBL" id="TSD13999.1"/>
    </source>
</evidence>
<name>A0A554N9H2_9EURY</name>
<keyword evidence="2" id="KW-1185">Reference proteome</keyword>
<comment type="caution">
    <text evidence="1">The sequence shown here is derived from an EMBL/GenBank/DDBJ whole genome shotgun (WGS) entry which is preliminary data.</text>
</comment>
<dbReference type="InParanoid" id="A0A554N9H2"/>
<reference evidence="1 2" key="1">
    <citation type="submission" date="2018-06" db="EMBL/GenBank/DDBJ databases">
        <title>Natronomonas sp. F16-60 a new haloarchaeon isolated from a solar saltern of Isla Cristina, Huelva, Spain.</title>
        <authorList>
            <person name="Duran-Viseras A."/>
            <person name="Sanchez-Porro C."/>
            <person name="Ventosa A."/>
        </authorList>
    </citation>
    <scope>NUCLEOTIDE SEQUENCE [LARGE SCALE GENOMIC DNA]</scope>
    <source>
        <strain evidence="1 2">F16-60</strain>
    </source>
</reference>
<dbReference type="InterPro" id="IPR043899">
    <property type="entry name" value="DUF5789"/>
</dbReference>
<protein>
    <recommendedName>
        <fullName evidence="3">DUF2795 domain-containing protein</fullName>
    </recommendedName>
</protein>
<sequence length="94" mass="10599">MRLPEVRDLFARELTFPVRCEVVVEELGDRELESPRGGSETIAEVLGRCEEETFDSADGLHDALLTFVSEGFVGRRFYDDRGGQSVDPEEEVSF</sequence>
<dbReference type="EMBL" id="QMDX01000005">
    <property type="protein sequence ID" value="TSD13999.1"/>
    <property type="molecule type" value="Genomic_DNA"/>
</dbReference>
<gene>
    <name evidence="1" type="ORF">DP107_10175</name>
</gene>
<evidence type="ECO:0000313" key="2">
    <source>
        <dbReference type="Proteomes" id="UP000319894"/>
    </source>
</evidence>